<accession>A0A9X3B7U4</accession>
<dbReference type="AlphaFoldDB" id="A0A9X3B7U4"/>
<comment type="caution">
    <text evidence="1">The sequence shown here is derived from an EMBL/GenBank/DDBJ whole genome shotgun (WGS) entry which is preliminary data.</text>
</comment>
<proteinExistence type="predicted"/>
<sequence length="132" mass="13415">MTFRQAEGSFMPGLSVNAATGAVSGTPDAPAGTEFAIAVEAVRNGFVVGVTQTLSRILRDPIDIDVAPESVRLATGEPLPMTVFGAVGGDQDTIGWSLQNAPDWLDIQASGPGQAVLAVASGHEAAATPKGR</sequence>
<dbReference type="EMBL" id="JAODNV010000030">
    <property type="protein sequence ID" value="MCT8992213.1"/>
    <property type="molecule type" value="Genomic_DNA"/>
</dbReference>
<dbReference type="Proteomes" id="UP001149009">
    <property type="component" value="Unassembled WGS sequence"/>
</dbReference>
<evidence type="ECO:0000313" key="2">
    <source>
        <dbReference type="Proteomes" id="UP001149009"/>
    </source>
</evidence>
<reference evidence="1" key="1">
    <citation type="submission" date="2022-08" db="EMBL/GenBank/DDBJ databases">
        <title>Chelativorans sichuanense sp. nov., a paraffin oil-degrading bacterium isolated from a mixture of oil-based drill cuttings and paddy soil.</title>
        <authorList>
            <person name="Yu J."/>
            <person name="Liu H."/>
            <person name="Chen Q."/>
        </authorList>
    </citation>
    <scope>NUCLEOTIDE SEQUENCE</scope>
    <source>
        <strain evidence="1">SCAU 2101</strain>
    </source>
</reference>
<evidence type="ECO:0000313" key="1">
    <source>
        <dbReference type="EMBL" id="MCT8992213.1"/>
    </source>
</evidence>
<name>A0A9X3B7U4_9HYPH</name>
<gene>
    <name evidence="1" type="ORF">NYR54_18325</name>
</gene>
<organism evidence="1 2">
    <name type="scientific">Chelativorans petroleitrophicus</name>
    <dbReference type="NCBI Taxonomy" id="2975484"/>
    <lineage>
        <taxon>Bacteria</taxon>
        <taxon>Pseudomonadati</taxon>
        <taxon>Pseudomonadota</taxon>
        <taxon>Alphaproteobacteria</taxon>
        <taxon>Hyphomicrobiales</taxon>
        <taxon>Phyllobacteriaceae</taxon>
        <taxon>Chelativorans</taxon>
    </lineage>
</organism>
<keyword evidence="2" id="KW-1185">Reference proteome</keyword>
<protein>
    <submittedName>
        <fullName evidence="1">Uncharacterized protein</fullName>
    </submittedName>
</protein>